<proteinExistence type="predicted"/>
<evidence type="ECO:0000313" key="2">
    <source>
        <dbReference type="EMBL" id="CAD6915065.1"/>
    </source>
</evidence>
<dbReference type="Proteomes" id="UP000836402">
    <property type="component" value="Unassembled WGS sequence"/>
</dbReference>
<reference evidence="2" key="3">
    <citation type="submission" date="2020-10" db="EMBL/GenBank/DDBJ databases">
        <authorList>
            <person name="Sedaghatjoo S."/>
        </authorList>
    </citation>
    <scope>NUCLEOTIDE SEQUENCE</scope>
    <source>
        <strain evidence="2">AZH3</strain>
    </source>
</reference>
<name>A0A177UBA6_9BASI</name>
<accession>A0A177UBA6</accession>
<dbReference type="EMBL" id="CAJHJG010001813">
    <property type="protein sequence ID" value="CAD6915065.1"/>
    <property type="molecule type" value="Genomic_DNA"/>
</dbReference>
<sequence>MKFSTFAACVAATAASSAIAAPVARDLVKQPSGKAGPDSKAGTINIGPIEIAGGVGSLGADGHVAIGDLLVLSGGAGPKGVSGVIYGDLLGDKSIGGHAGATGGKGHVL</sequence>
<keyword evidence="1" id="KW-0732">Signal</keyword>
<organism evidence="3 4">
    <name type="scientific">Tilletia caries</name>
    <name type="common">wheat bunt fungus</name>
    <dbReference type="NCBI Taxonomy" id="13290"/>
    <lineage>
        <taxon>Eukaryota</taxon>
        <taxon>Fungi</taxon>
        <taxon>Dikarya</taxon>
        <taxon>Basidiomycota</taxon>
        <taxon>Ustilaginomycotina</taxon>
        <taxon>Exobasidiomycetes</taxon>
        <taxon>Tilletiales</taxon>
        <taxon>Tilletiaceae</taxon>
        <taxon>Tilletia</taxon>
    </lineage>
</organism>
<keyword evidence="5" id="KW-1185">Reference proteome</keyword>
<feature type="chain" id="PRO_5044550156" evidence="1">
    <location>
        <begin position="21"/>
        <end position="109"/>
    </location>
</feature>
<feature type="signal peptide" evidence="1">
    <location>
        <begin position="1"/>
        <end position="20"/>
    </location>
</feature>
<dbReference type="Proteomes" id="UP000077671">
    <property type="component" value="Unassembled WGS sequence"/>
</dbReference>
<evidence type="ECO:0000313" key="4">
    <source>
        <dbReference type="Proteomes" id="UP000077671"/>
    </source>
</evidence>
<reference evidence="3" key="2">
    <citation type="journal article" date="2019" name="IMA Fungus">
        <title>Genome sequencing and comparison of five Tilletia species to identify candidate genes for the detection of regulated species infecting wheat.</title>
        <authorList>
            <person name="Nguyen H.D.T."/>
            <person name="Sultana T."/>
            <person name="Kesanakurti P."/>
            <person name="Hambleton S."/>
        </authorList>
    </citation>
    <scope>NUCLEOTIDE SEQUENCE</scope>
    <source>
        <strain evidence="3">DAOMC 238032</strain>
    </source>
</reference>
<gene>
    <name evidence="3" type="ORF">A4X03_0g5215</name>
    <name evidence="2" type="ORF">JKIAZH3_G674</name>
</gene>
<protein>
    <submittedName>
        <fullName evidence="3">Uncharacterized protein</fullName>
    </submittedName>
</protein>
<evidence type="ECO:0000313" key="3">
    <source>
        <dbReference type="EMBL" id="KAE8256630.1"/>
    </source>
</evidence>
<evidence type="ECO:0000313" key="5">
    <source>
        <dbReference type="Proteomes" id="UP000836402"/>
    </source>
</evidence>
<evidence type="ECO:0000256" key="1">
    <source>
        <dbReference type="SAM" id="SignalP"/>
    </source>
</evidence>
<comment type="caution">
    <text evidence="3">The sequence shown here is derived from an EMBL/GenBank/DDBJ whole genome shotgun (WGS) entry which is preliminary data.</text>
</comment>
<dbReference type="AlphaFoldDB" id="A0A177UBA6"/>
<reference evidence="3" key="1">
    <citation type="submission" date="2016-04" db="EMBL/GenBank/DDBJ databases">
        <authorList>
            <person name="Nguyen H.D."/>
            <person name="Kesanakurti P."/>
            <person name="Cullis J."/>
            <person name="Levesque C.A."/>
            <person name="Hambleton S."/>
        </authorList>
    </citation>
    <scope>NUCLEOTIDE SEQUENCE</scope>
    <source>
        <strain evidence="3">DAOMC 238032</strain>
    </source>
</reference>
<dbReference type="EMBL" id="LWDD02000798">
    <property type="protein sequence ID" value="KAE8256630.1"/>
    <property type="molecule type" value="Genomic_DNA"/>
</dbReference>